<dbReference type="Proteomes" id="UP000237000">
    <property type="component" value="Unassembled WGS sequence"/>
</dbReference>
<comment type="caution">
    <text evidence="1">The sequence shown here is derived from an EMBL/GenBank/DDBJ whole genome shotgun (WGS) entry which is preliminary data.</text>
</comment>
<name>A0A2P5F3C4_TREOI</name>
<dbReference type="EMBL" id="JXTC01000067">
    <property type="protein sequence ID" value="PON92297.1"/>
    <property type="molecule type" value="Genomic_DNA"/>
</dbReference>
<dbReference type="InParanoid" id="A0A2P5F3C4"/>
<sequence>MRMEGGKIKLRVLPKWLKITFIKSSLLPCQMDIDKATRGFSVHVDEEINRRLIEPFSEEEIKEALFSMCPTKVPNPDGFQSNFYQNILKCSRLLCFSSLPQHSQ</sequence>
<gene>
    <name evidence="1" type="ORF">TorRG33x02_119260</name>
</gene>
<reference evidence="2" key="1">
    <citation type="submission" date="2016-06" db="EMBL/GenBank/DDBJ databases">
        <title>Parallel loss of symbiosis genes in relatives of nitrogen-fixing non-legume Parasponia.</title>
        <authorList>
            <person name="Van Velzen R."/>
            <person name="Holmer R."/>
            <person name="Bu F."/>
            <person name="Rutten L."/>
            <person name="Van Zeijl A."/>
            <person name="Liu W."/>
            <person name="Santuari L."/>
            <person name="Cao Q."/>
            <person name="Sharma T."/>
            <person name="Shen D."/>
            <person name="Roswanjaya Y."/>
            <person name="Wardhani T."/>
            <person name="Kalhor M.S."/>
            <person name="Jansen J."/>
            <person name="Van den Hoogen J."/>
            <person name="Gungor B."/>
            <person name="Hartog M."/>
            <person name="Hontelez J."/>
            <person name="Verver J."/>
            <person name="Yang W.-C."/>
            <person name="Schijlen E."/>
            <person name="Repin R."/>
            <person name="Schilthuizen M."/>
            <person name="Schranz E."/>
            <person name="Heidstra R."/>
            <person name="Miyata K."/>
            <person name="Fedorova E."/>
            <person name="Kohlen W."/>
            <person name="Bisseling T."/>
            <person name="Smit S."/>
            <person name="Geurts R."/>
        </authorList>
    </citation>
    <scope>NUCLEOTIDE SEQUENCE [LARGE SCALE GENOMIC DNA]</scope>
    <source>
        <strain evidence="2">cv. RG33-2</strain>
    </source>
</reference>
<evidence type="ECO:0000313" key="2">
    <source>
        <dbReference type="Proteomes" id="UP000237000"/>
    </source>
</evidence>
<dbReference type="OrthoDB" id="1302579at2759"/>
<protein>
    <submittedName>
        <fullName evidence="1">Uncharacterized protein</fullName>
    </submittedName>
</protein>
<accession>A0A2P5F3C4</accession>
<evidence type="ECO:0000313" key="1">
    <source>
        <dbReference type="EMBL" id="PON92297.1"/>
    </source>
</evidence>
<dbReference type="AlphaFoldDB" id="A0A2P5F3C4"/>
<proteinExistence type="predicted"/>
<keyword evidence="2" id="KW-1185">Reference proteome</keyword>
<organism evidence="1 2">
    <name type="scientific">Trema orientale</name>
    <name type="common">Charcoal tree</name>
    <name type="synonym">Celtis orientalis</name>
    <dbReference type="NCBI Taxonomy" id="63057"/>
    <lineage>
        <taxon>Eukaryota</taxon>
        <taxon>Viridiplantae</taxon>
        <taxon>Streptophyta</taxon>
        <taxon>Embryophyta</taxon>
        <taxon>Tracheophyta</taxon>
        <taxon>Spermatophyta</taxon>
        <taxon>Magnoliopsida</taxon>
        <taxon>eudicotyledons</taxon>
        <taxon>Gunneridae</taxon>
        <taxon>Pentapetalae</taxon>
        <taxon>rosids</taxon>
        <taxon>fabids</taxon>
        <taxon>Rosales</taxon>
        <taxon>Cannabaceae</taxon>
        <taxon>Trema</taxon>
    </lineage>
</organism>